<organism evidence="4 5">
    <name type="scientific">Spirodela intermedia</name>
    <name type="common">Intermediate duckweed</name>
    <dbReference type="NCBI Taxonomy" id="51605"/>
    <lineage>
        <taxon>Eukaryota</taxon>
        <taxon>Viridiplantae</taxon>
        <taxon>Streptophyta</taxon>
        <taxon>Embryophyta</taxon>
        <taxon>Tracheophyta</taxon>
        <taxon>Spermatophyta</taxon>
        <taxon>Magnoliopsida</taxon>
        <taxon>Liliopsida</taxon>
        <taxon>Araceae</taxon>
        <taxon>Lemnoideae</taxon>
        <taxon>Spirodela</taxon>
    </lineage>
</organism>
<dbReference type="Pfam" id="PF07727">
    <property type="entry name" value="RVT_2"/>
    <property type="match status" value="1"/>
</dbReference>
<dbReference type="InterPro" id="IPR057670">
    <property type="entry name" value="SH3_retrovirus"/>
</dbReference>
<keyword evidence="5" id="KW-1185">Reference proteome</keyword>
<evidence type="ECO:0000313" key="5">
    <source>
        <dbReference type="Proteomes" id="UP000663760"/>
    </source>
</evidence>
<dbReference type="AlphaFoldDB" id="A0A7I8KVI7"/>
<name>A0A7I8KVI7_SPIIN</name>
<feature type="domain" description="Retroviral polymerase SH3-like" evidence="3">
    <location>
        <begin position="71"/>
        <end position="133"/>
    </location>
</feature>
<evidence type="ECO:0000259" key="1">
    <source>
        <dbReference type="Pfam" id="PF07727"/>
    </source>
</evidence>
<dbReference type="EMBL" id="LR746272">
    <property type="protein sequence ID" value="CAA7401807.1"/>
    <property type="molecule type" value="Genomic_DNA"/>
</dbReference>
<dbReference type="Proteomes" id="UP000663760">
    <property type="component" value="Chromosome 9"/>
</dbReference>
<dbReference type="Pfam" id="PF25597">
    <property type="entry name" value="SH3_retrovirus"/>
    <property type="match status" value="1"/>
</dbReference>
<gene>
    <name evidence="4" type="ORF">SI8410_09012485</name>
</gene>
<feature type="domain" description="Retrovirus-related Pol polyprotein from transposon TNT 1-94-like beta-barrel" evidence="2">
    <location>
        <begin position="1"/>
        <end position="68"/>
    </location>
</feature>
<reference evidence="4" key="1">
    <citation type="submission" date="2020-02" db="EMBL/GenBank/DDBJ databases">
        <authorList>
            <person name="Scholz U."/>
            <person name="Mascher M."/>
            <person name="Fiebig A."/>
        </authorList>
    </citation>
    <scope>NUCLEOTIDE SEQUENCE</scope>
</reference>
<dbReference type="InterPro" id="IPR054722">
    <property type="entry name" value="PolX-like_BBD"/>
</dbReference>
<evidence type="ECO:0000259" key="2">
    <source>
        <dbReference type="Pfam" id="PF22936"/>
    </source>
</evidence>
<feature type="domain" description="Reverse transcriptase Ty1/copia-type" evidence="1">
    <location>
        <begin position="281"/>
        <end position="349"/>
    </location>
</feature>
<dbReference type="InterPro" id="IPR013103">
    <property type="entry name" value="RVT_2"/>
</dbReference>
<dbReference type="Pfam" id="PF22936">
    <property type="entry name" value="Pol_BBD"/>
    <property type="match status" value="1"/>
</dbReference>
<protein>
    <submittedName>
        <fullName evidence="4">Uncharacterized protein</fullName>
    </submittedName>
</protein>
<dbReference type="OrthoDB" id="1930494at2759"/>
<proteinExistence type="predicted"/>
<accession>A0A7I8KVI7</accession>
<sequence length="368" mass="40513">MSGSRTAFTELDTKVLGTVRFGDDSVARIEGRGAIVFLCKNGEHRSFAGVYYIPRLTTNILAVHHLKVFGCIAYVLNTTPHLKKLEDRGRKMIFIGYEYGSKAYRAYDPTTRRVHVTRDVVFDENAQWDWGSGAKQGDAGSHDDMFTLEYAVGNQVPPELDGAIEVLDDDAPGPEPMSPPSVHYSGGAAPIEDGGEEVEFASPPSVHIDHLDANHDDAPLRFHKIDNIVGLTLPRGLASRALIAKELHAVSSDEPVSFVEAEGHPSWRKAMEEEMASIEENRTWSLVDLPHGCRAIGLKWVYKVKRDENGAVAKYKARLVVKGYAQRQGIDYDEVFAPVARLDTVRLLIPPGVDGMFRGTREVSAGTG</sequence>
<evidence type="ECO:0000259" key="3">
    <source>
        <dbReference type="Pfam" id="PF25597"/>
    </source>
</evidence>
<evidence type="ECO:0000313" key="4">
    <source>
        <dbReference type="EMBL" id="CAA7401807.1"/>
    </source>
</evidence>